<dbReference type="GO" id="GO:0006538">
    <property type="term" value="P:L-glutamate catabolic process"/>
    <property type="evidence" value="ECO:0007669"/>
    <property type="project" value="TreeGrafter"/>
</dbReference>
<dbReference type="EMBL" id="BARU01034742">
    <property type="protein sequence ID" value="GAH67086.1"/>
    <property type="molecule type" value="Genomic_DNA"/>
</dbReference>
<dbReference type="Gene3D" id="3.40.50.720">
    <property type="entry name" value="NAD(P)-binding Rossmann-like Domain"/>
    <property type="match status" value="1"/>
</dbReference>
<dbReference type="AlphaFoldDB" id="X1HA77"/>
<dbReference type="Pfam" id="PF00208">
    <property type="entry name" value="ELFV_dehydrog"/>
    <property type="match status" value="1"/>
</dbReference>
<proteinExistence type="predicted"/>
<protein>
    <recommendedName>
        <fullName evidence="2">Glutamate/phenylalanine/leucine/valine/L-tryptophan dehydrogenase C-terminal domain-containing protein</fullName>
    </recommendedName>
</protein>
<dbReference type="SUPFAM" id="SSF51735">
    <property type="entry name" value="NAD(P)-binding Rossmann-fold domains"/>
    <property type="match status" value="1"/>
</dbReference>
<evidence type="ECO:0000259" key="2">
    <source>
        <dbReference type="SMART" id="SM00839"/>
    </source>
</evidence>
<dbReference type="PANTHER" id="PTHR11606">
    <property type="entry name" value="GLUTAMATE DEHYDROGENASE"/>
    <property type="match status" value="1"/>
</dbReference>
<dbReference type="PANTHER" id="PTHR11606:SF13">
    <property type="entry name" value="GLUTAMATE DEHYDROGENASE 1, MITOCHONDRIAL"/>
    <property type="match status" value="1"/>
</dbReference>
<dbReference type="InterPro" id="IPR006096">
    <property type="entry name" value="Glu/Leu/Phe/Val/Trp_DH_C"/>
</dbReference>
<sequence>SKNVIKIPKERLFELSSEYHTDFIIPGARPDVINQKNIDKINAVALVPAANIPYAKGITDALKEKSIIAFPDFVANAGEVLAILVSKVAKNADEIFEYIKLKITEKTFEVIQGATENKVTPYDYAVADALKELKKKLGRKKNLLEKLNKRY</sequence>
<accession>X1HA77</accession>
<feature type="non-terminal residue" evidence="3">
    <location>
        <position position="1"/>
    </location>
</feature>
<gene>
    <name evidence="3" type="ORF">S03H2_54484</name>
</gene>
<name>X1HA77_9ZZZZ</name>
<dbReference type="SMART" id="SM00839">
    <property type="entry name" value="ELFV_dehydrog"/>
    <property type="match status" value="1"/>
</dbReference>
<evidence type="ECO:0000256" key="1">
    <source>
        <dbReference type="ARBA" id="ARBA00023002"/>
    </source>
</evidence>
<reference evidence="3" key="1">
    <citation type="journal article" date="2014" name="Front. Microbiol.">
        <title>High frequency of phylogenetically diverse reductive dehalogenase-homologous genes in deep subseafloor sedimentary metagenomes.</title>
        <authorList>
            <person name="Kawai M."/>
            <person name="Futagami T."/>
            <person name="Toyoda A."/>
            <person name="Takaki Y."/>
            <person name="Nishi S."/>
            <person name="Hori S."/>
            <person name="Arai W."/>
            <person name="Tsubouchi T."/>
            <person name="Morono Y."/>
            <person name="Uchiyama I."/>
            <person name="Ito T."/>
            <person name="Fujiyama A."/>
            <person name="Inagaki F."/>
            <person name="Takami H."/>
        </authorList>
    </citation>
    <scope>NUCLEOTIDE SEQUENCE</scope>
    <source>
        <strain evidence="3">Expedition CK06-06</strain>
    </source>
</reference>
<comment type="caution">
    <text evidence="3">The sequence shown here is derived from an EMBL/GenBank/DDBJ whole genome shotgun (WGS) entry which is preliminary data.</text>
</comment>
<keyword evidence="1" id="KW-0560">Oxidoreductase</keyword>
<feature type="domain" description="Glutamate/phenylalanine/leucine/valine/L-tryptophan dehydrogenase C-terminal" evidence="2">
    <location>
        <begin position="1"/>
        <end position="138"/>
    </location>
</feature>
<dbReference type="InterPro" id="IPR036291">
    <property type="entry name" value="NAD(P)-bd_dom_sf"/>
</dbReference>
<evidence type="ECO:0000313" key="3">
    <source>
        <dbReference type="EMBL" id="GAH67086.1"/>
    </source>
</evidence>
<organism evidence="3">
    <name type="scientific">marine sediment metagenome</name>
    <dbReference type="NCBI Taxonomy" id="412755"/>
    <lineage>
        <taxon>unclassified sequences</taxon>
        <taxon>metagenomes</taxon>
        <taxon>ecological metagenomes</taxon>
    </lineage>
</organism>
<dbReference type="GO" id="GO:0004352">
    <property type="term" value="F:glutamate dehydrogenase (NAD+) activity"/>
    <property type="evidence" value="ECO:0007669"/>
    <property type="project" value="TreeGrafter"/>
</dbReference>